<dbReference type="AlphaFoldDB" id="A0A2V2N4I0"/>
<evidence type="ECO:0000256" key="3">
    <source>
        <dbReference type="PROSITE-ProRule" id="PRU00339"/>
    </source>
</evidence>
<proteinExistence type="predicted"/>
<evidence type="ECO:0000256" key="1">
    <source>
        <dbReference type="ARBA" id="ARBA00022737"/>
    </source>
</evidence>
<gene>
    <name evidence="4" type="ORF">DLD82_09230</name>
</gene>
<keyword evidence="5" id="KW-1185">Reference proteome</keyword>
<dbReference type="GeneID" id="97608875"/>
<evidence type="ECO:0000313" key="5">
    <source>
        <dbReference type="Proteomes" id="UP000245934"/>
    </source>
</evidence>
<dbReference type="InterPro" id="IPR050498">
    <property type="entry name" value="Ycf3"/>
</dbReference>
<dbReference type="InterPro" id="IPR011990">
    <property type="entry name" value="TPR-like_helical_dom_sf"/>
</dbReference>
<evidence type="ECO:0000256" key="2">
    <source>
        <dbReference type="ARBA" id="ARBA00022803"/>
    </source>
</evidence>
<dbReference type="Pfam" id="PF13181">
    <property type="entry name" value="TPR_8"/>
    <property type="match status" value="2"/>
</dbReference>
<feature type="repeat" description="TPR" evidence="3">
    <location>
        <begin position="192"/>
        <end position="225"/>
    </location>
</feature>
<comment type="caution">
    <text evidence="4">The sequence shown here is derived from an EMBL/GenBank/DDBJ whole genome shotgun (WGS) entry which is preliminary data.</text>
</comment>
<dbReference type="InterPro" id="IPR019734">
    <property type="entry name" value="TPR_rpt"/>
</dbReference>
<sequence length="436" mass="50012">MGIRDWIGSQEASSAAPYCQKGESQLAREKFDAAIQNFNRGIELDRSHVGCWIGMGRAFLGLEKYDRADDCFVRALEIIPDNPEALAMRASVLRLIALQNQDPMRCLEAVELCNKTLKISPDSSPALHEKGMALWTLGKRDEAMLLFDQAKKIDSNYQYPWDLKGRYLFEKRQFHEAIDAYEEAIQKKPQDPDLLFQQGRALMKIGGYHSAINFFKKCLKIRPDFPSAWLLLGNSYKVLHQYDDAIEAYEEAMERDPGSTKYRKHIADVYLVKGKEALYKDGEPQASIEYFDQTLRMIPNHITAWFSKGVAYKKLGAYRNATACFLRVVETDPQNGHAYYEMAQILEKTHNVEESIRCYIETVRCDPSHTDAMYKLGNLLMESGDYKNAIAYFDRVLDKKPDSSVTWFAKGKALQRRGQQKDAERCFERAGKLAIR</sequence>
<dbReference type="RefSeq" id="WP_109940836.1">
    <property type="nucleotide sequence ID" value="NZ_CP176366.1"/>
</dbReference>
<feature type="repeat" description="TPR" evidence="3">
    <location>
        <begin position="15"/>
        <end position="48"/>
    </location>
</feature>
<accession>A0A2V2N4I0</accession>
<dbReference type="SMART" id="SM00028">
    <property type="entry name" value="TPR"/>
    <property type="match status" value="11"/>
</dbReference>
<dbReference type="Proteomes" id="UP000245934">
    <property type="component" value="Unassembled WGS sequence"/>
</dbReference>
<feature type="repeat" description="TPR" evidence="3">
    <location>
        <begin position="158"/>
        <end position="191"/>
    </location>
</feature>
<feature type="repeat" description="TPR" evidence="3">
    <location>
        <begin position="370"/>
        <end position="403"/>
    </location>
</feature>
<dbReference type="PANTHER" id="PTHR44858">
    <property type="entry name" value="TETRATRICOPEPTIDE REPEAT PROTEIN 6"/>
    <property type="match status" value="1"/>
</dbReference>
<dbReference type="EMBL" id="QGMZ01000018">
    <property type="protein sequence ID" value="PWR73425.1"/>
    <property type="molecule type" value="Genomic_DNA"/>
</dbReference>
<protein>
    <submittedName>
        <fullName evidence="4">Uncharacterized protein</fullName>
    </submittedName>
</protein>
<reference evidence="4 5" key="1">
    <citation type="submission" date="2018-05" db="EMBL/GenBank/DDBJ databases">
        <title>Draft genome of Methanospirillum stamsii Pt1.</title>
        <authorList>
            <person name="Dueholm M.S."/>
            <person name="Nielsen P.H."/>
            <person name="Bakmann L.F."/>
            <person name="Otzen D.E."/>
        </authorList>
    </citation>
    <scope>NUCLEOTIDE SEQUENCE [LARGE SCALE GENOMIC DNA]</scope>
    <source>
        <strain evidence="4 5">Pt1</strain>
    </source>
</reference>
<dbReference type="SUPFAM" id="SSF48452">
    <property type="entry name" value="TPR-like"/>
    <property type="match status" value="2"/>
</dbReference>
<keyword evidence="2 3" id="KW-0802">TPR repeat</keyword>
<organism evidence="4 5">
    <name type="scientific">Methanospirillum stamsii</name>
    <dbReference type="NCBI Taxonomy" id="1277351"/>
    <lineage>
        <taxon>Archaea</taxon>
        <taxon>Methanobacteriati</taxon>
        <taxon>Methanobacteriota</taxon>
        <taxon>Stenosarchaea group</taxon>
        <taxon>Methanomicrobia</taxon>
        <taxon>Methanomicrobiales</taxon>
        <taxon>Methanospirillaceae</taxon>
        <taxon>Methanospirillum</taxon>
    </lineage>
</organism>
<feature type="repeat" description="TPR" evidence="3">
    <location>
        <begin position="302"/>
        <end position="335"/>
    </location>
</feature>
<evidence type="ECO:0000313" key="4">
    <source>
        <dbReference type="EMBL" id="PWR73425.1"/>
    </source>
</evidence>
<keyword evidence="1" id="KW-0677">Repeat</keyword>
<dbReference type="Gene3D" id="1.25.40.10">
    <property type="entry name" value="Tetratricopeptide repeat domain"/>
    <property type="match status" value="3"/>
</dbReference>
<dbReference type="OrthoDB" id="115601at2157"/>
<dbReference type="PANTHER" id="PTHR44858:SF1">
    <property type="entry name" value="UDP-N-ACETYLGLUCOSAMINE--PEPTIDE N-ACETYLGLUCOSAMINYLTRANSFERASE SPINDLY-RELATED"/>
    <property type="match status" value="1"/>
</dbReference>
<dbReference type="PROSITE" id="PS50293">
    <property type="entry name" value="TPR_REGION"/>
    <property type="match status" value="2"/>
</dbReference>
<name>A0A2V2N4I0_9EURY</name>
<dbReference type="PROSITE" id="PS50005">
    <property type="entry name" value="TPR"/>
    <property type="match status" value="7"/>
</dbReference>
<dbReference type="Pfam" id="PF13432">
    <property type="entry name" value="TPR_16"/>
    <property type="match status" value="1"/>
</dbReference>
<feature type="repeat" description="TPR" evidence="3">
    <location>
        <begin position="49"/>
        <end position="82"/>
    </location>
</feature>
<feature type="repeat" description="TPR" evidence="3">
    <location>
        <begin position="226"/>
        <end position="259"/>
    </location>
</feature>
<dbReference type="Pfam" id="PF12895">
    <property type="entry name" value="ANAPC3"/>
    <property type="match status" value="1"/>
</dbReference>
<dbReference type="Pfam" id="PF14559">
    <property type="entry name" value="TPR_19"/>
    <property type="match status" value="1"/>
</dbReference>